<evidence type="ECO:0000313" key="11">
    <source>
        <dbReference type="Proteomes" id="UP000817854"/>
    </source>
</evidence>
<comment type="subunit">
    <text evidence="3">Homohexamer; trimer of dimers.</text>
</comment>
<evidence type="ECO:0000259" key="9">
    <source>
        <dbReference type="SMART" id="SM00813"/>
    </source>
</evidence>
<evidence type="ECO:0000256" key="6">
    <source>
        <dbReference type="ARBA" id="ARBA00023277"/>
    </source>
</evidence>
<dbReference type="SMART" id="SM00813">
    <property type="entry name" value="Alpha-L-AF_C"/>
    <property type="match status" value="1"/>
</dbReference>
<proteinExistence type="inferred from homology"/>
<comment type="similarity">
    <text evidence="2">Belongs to the glycosyl hydrolase 51 family.</text>
</comment>
<dbReference type="InterPro" id="IPR010720">
    <property type="entry name" value="Alpha-L-AF_C"/>
</dbReference>
<dbReference type="SUPFAM" id="SSF51011">
    <property type="entry name" value="Glycosyl hydrolase domain"/>
    <property type="match status" value="1"/>
</dbReference>
<evidence type="ECO:0000313" key="10">
    <source>
        <dbReference type="EMBL" id="NHN25018.1"/>
    </source>
</evidence>
<dbReference type="SUPFAM" id="SSF51445">
    <property type="entry name" value="(Trans)glycosidases"/>
    <property type="match status" value="1"/>
</dbReference>
<dbReference type="InterPro" id="IPR055235">
    <property type="entry name" value="ASD1_cat"/>
</dbReference>
<dbReference type="InterPro" id="IPR013780">
    <property type="entry name" value="Glyco_hydro_b"/>
</dbReference>
<reference evidence="10 11" key="3">
    <citation type="submission" date="2020-02" db="EMBL/GenBank/DDBJ databases">
        <title>Flavobacterium profundi sp. nov., isolated from a deep-sea seamount.</title>
        <authorList>
            <person name="Zhang D.-C."/>
        </authorList>
    </citation>
    <scope>NUCLEOTIDE SEQUENCE [LARGE SCALE GENOMIC DNA]</scope>
    <source>
        <strain evidence="10 11">EC11</strain>
    </source>
</reference>
<evidence type="ECO:0000256" key="7">
    <source>
        <dbReference type="ARBA" id="ARBA00023295"/>
    </source>
</evidence>
<feature type="domain" description="Alpha-L-arabinofuranosidase C-terminal" evidence="9">
    <location>
        <begin position="319"/>
        <end position="509"/>
    </location>
</feature>
<organism evidence="10 11">
    <name type="scientific">Flavobacterium jejuense</name>
    <dbReference type="NCBI Taxonomy" id="1544455"/>
    <lineage>
        <taxon>Bacteria</taxon>
        <taxon>Pseudomonadati</taxon>
        <taxon>Bacteroidota</taxon>
        <taxon>Flavobacteriia</taxon>
        <taxon>Flavobacteriales</taxon>
        <taxon>Flavobacteriaceae</taxon>
        <taxon>Flavobacterium</taxon>
    </lineage>
</organism>
<gene>
    <name evidence="10" type="ORF">FIA58_004935</name>
</gene>
<dbReference type="EMBL" id="VEVQ02000003">
    <property type="protein sequence ID" value="NHN25018.1"/>
    <property type="molecule type" value="Genomic_DNA"/>
</dbReference>
<feature type="signal peptide" evidence="8">
    <location>
        <begin position="1"/>
        <end position="23"/>
    </location>
</feature>
<feature type="chain" id="PRO_5046442645" description="non-reducing end alpha-L-arabinofuranosidase" evidence="8">
    <location>
        <begin position="24"/>
        <end position="516"/>
    </location>
</feature>
<evidence type="ECO:0000256" key="2">
    <source>
        <dbReference type="ARBA" id="ARBA00007186"/>
    </source>
</evidence>
<accession>A0ABX0IRA7</accession>
<keyword evidence="5" id="KW-0378">Hydrolase</keyword>
<evidence type="ECO:0000256" key="3">
    <source>
        <dbReference type="ARBA" id="ARBA00011165"/>
    </source>
</evidence>
<dbReference type="Gene3D" id="3.20.20.80">
    <property type="entry name" value="Glycosidases"/>
    <property type="match status" value="1"/>
</dbReference>
<dbReference type="EC" id="3.2.1.55" evidence="4"/>
<comment type="caution">
    <text evidence="10">The sequence shown here is derived from an EMBL/GenBank/DDBJ whole genome shotgun (WGS) entry which is preliminary data.</text>
</comment>
<dbReference type="PANTHER" id="PTHR43576:SF2">
    <property type="entry name" value="INTRACELLULAR EXO-ALPHA-L-ARABINOFURANOSIDASE 2"/>
    <property type="match status" value="1"/>
</dbReference>
<sequence length="516" mass="58618">MNNLSKTSIPFLLTLLSFSFVWSQNTISFIQDSEDTIVISKHIYGHFAEHLGRCIYDGIYVGEDHKTIPTTNGVRNDIISALKELQIPNLRWPGGCFADTYHWKDGIGLKENRPAIVNTWWGGTTENNSFGTHDFLNLCELLQTEPYLAANVGSGEVQELADWVQYVNFSGSSPMSNLRRQNGKEEPWGVKFWGVGNEAWGCGGNMTADYYADIFKKYATFMSDYTNGGLFRIASGANSDNYEWTETLMKKIPKTLVKGLALHYYTVIDWEKKGSAIHFTDEEYFKTMKVAWFMEELVNKHSAIMDKYDPKKEIALVVDEWGAWYDPEPNQKQSILYQQNTMRDALIAGLDLNIFNNHAARVKMANLAQTVNVLQAIILTEGDKMILTPTYHVMNLYKVHQEATLLPLKVTCNDYVFNNEKLPALSVSASIDKNNKTHLSIVNIDSKKEQDIKIDLSTKKYKSIKGTILTSKQINDFNSFSNPNVITPKPFSDFKKKNKEVNLTIPPFSIIVLELE</sequence>
<dbReference type="InterPro" id="IPR017853">
    <property type="entry name" value="GH"/>
</dbReference>
<keyword evidence="8" id="KW-0732">Signal</keyword>
<keyword evidence="11" id="KW-1185">Reference proteome</keyword>
<keyword evidence="7" id="KW-0326">Glycosidase</keyword>
<protein>
    <recommendedName>
        <fullName evidence="4">non-reducing end alpha-L-arabinofuranosidase</fullName>
        <ecNumber evidence="4">3.2.1.55</ecNumber>
    </recommendedName>
</protein>
<keyword evidence="6" id="KW-0119">Carbohydrate metabolism</keyword>
<evidence type="ECO:0000256" key="4">
    <source>
        <dbReference type="ARBA" id="ARBA00012670"/>
    </source>
</evidence>
<dbReference type="RefSeq" id="WP_140960709.1">
    <property type="nucleotide sequence ID" value="NZ_VEVQ02000003.1"/>
</dbReference>
<evidence type="ECO:0000256" key="1">
    <source>
        <dbReference type="ARBA" id="ARBA00001462"/>
    </source>
</evidence>
<reference evidence="11" key="1">
    <citation type="submission" date="2019-05" db="EMBL/GenBank/DDBJ databases">
        <title>Flavobacterium profundi sp. nov., isolated from a deep-sea seamount.</title>
        <authorList>
            <person name="Zhang D.-C."/>
        </authorList>
    </citation>
    <scope>NUCLEOTIDE SEQUENCE [LARGE SCALE GENOMIC DNA]</scope>
    <source>
        <strain evidence="11">EC11</strain>
    </source>
</reference>
<dbReference type="PANTHER" id="PTHR43576">
    <property type="entry name" value="ALPHA-L-ARABINOFURANOSIDASE C-RELATED"/>
    <property type="match status" value="1"/>
</dbReference>
<reference evidence="10 11" key="2">
    <citation type="submission" date="2019-05" db="EMBL/GenBank/DDBJ databases">
        <authorList>
            <person name="Lianzixin W."/>
        </authorList>
    </citation>
    <scope>NUCLEOTIDE SEQUENCE [LARGE SCALE GENOMIC DNA]</scope>
    <source>
        <strain evidence="10 11">EC11</strain>
    </source>
</reference>
<dbReference type="Pfam" id="PF22848">
    <property type="entry name" value="ASD1_dom"/>
    <property type="match status" value="1"/>
</dbReference>
<dbReference type="Gene3D" id="2.60.40.1180">
    <property type="entry name" value="Golgi alpha-mannosidase II"/>
    <property type="match status" value="1"/>
</dbReference>
<dbReference type="Pfam" id="PF06964">
    <property type="entry name" value="Alpha-L-AF_C"/>
    <property type="match status" value="1"/>
</dbReference>
<evidence type="ECO:0000256" key="8">
    <source>
        <dbReference type="SAM" id="SignalP"/>
    </source>
</evidence>
<name>A0ABX0IRA7_9FLAO</name>
<evidence type="ECO:0000256" key="5">
    <source>
        <dbReference type="ARBA" id="ARBA00022801"/>
    </source>
</evidence>
<comment type="catalytic activity">
    <reaction evidence="1">
        <text>Hydrolysis of terminal non-reducing alpha-L-arabinofuranoside residues in alpha-L-arabinosides.</text>
        <dbReference type="EC" id="3.2.1.55"/>
    </reaction>
</comment>
<dbReference type="Proteomes" id="UP000817854">
    <property type="component" value="Unassembled WGS sequence"/>
</dbReference>